<dbReference type="EMBL" id="JH767139">
    <property type="protein sequence ID" value="EQC39366.1"/>
    <property type="molecule type" value="Genomic_DNA"/>
</dbReference>
<dbReference type="RefSeq" id="XP_008607427.1">
    <property type="nucleotide sequence ID" value="XM_008609205.1"/>
</dbReference>
<dbReference type="Gene3D" id="1.20.990.10">
    <property type="entry name" value="NADPH-cytochrome p450 Reductase, Chain A, domain 3"/>
    <property type="match status" value="1"/>
</dbReference>
<feature type="region of interest" description="Disordered" evidence="6">
    <location>
        <begin position="37"/>
        <end position="58"/>
    </location>
</feature>
<gene>
    <name evidence="9" type="ORF">SDRG_03569</name>
</gene>
<dbReference type="InParanoid" id="T0QXG2"/>
<dbReference type="STRING" id="1156394.T0QXG2"/>
<dbReference type="PANTHER" id="PTHR19384:SF17">
    <property type="entry name" value="NADPH--CYTOCHROME P450 REDUCTASE"/>
    <property type="match status" value="1"/>
</dbReference>
<evidence type="ECO:0000259" key="7">
    <source>
        <dbReference type="Pfam" id="PF00175"/>
    </source>
</evidence>
<dbReference type="SUPFAM" id="SSF52343">
    <property type="entry name" value="Ferredoxin reductase-like, C-terminal NADP-linked domain"/>
    <property type="match status" value="1"/>
</dbReference>
<dbReference type="InterPro" id="IPR023173">
    <property type="entry name" value="NADPH_Cyt_P450_Rdtase_alpha"/>
</dbReference>
<dbReference type="Proteomes" id="UP000030762">
    <property type="component" value="Unassembled WGS sequence"/>
</dbReference>
<dbReference type="GO" id="GO:0010181">
    <property type="term" value="F:FMN binding"/>
    <property type="evidence" value="ECO:0007669"/>
    <property type="project" value="TreeGrafter"/>
</dbReference>
<accession>T0QXG2</accession>
<keyword evidence="4" id="KW-0560">Oxidoreductase</keyword>
<dbReference type="Pfam" id="PF00175">
    <property type="entry name" value="NAD_binding_1"/>
    <property type="match status" value="1"/>
</dbReference>
<dbReference type="SUPFAM" id="SSF63380">
    <property type="entry name" value="Riboflavin synthase domain-like"/>
    <property type="match status" value="1"/>
</dbReference>
<feature type="domain" description="Sulfite reductase [NADPH] flavoprotein alpha-component-like FAD-binding" evidence="8">
    <location>
        <begin position="145"/>
        <end position="306"/>
    </location>
</feature>
<organism evidence="9 10">
    <name type="scientific">Saprolegnia diclina (strain VS20)</name>
    <dbReference type="NCBI Taxonomy" id="1156394"/>
    <lineage>
        <taxon>Eukaryota</taxon>
        <taxon>Sar</taxon>
        <taxon>Stramenopiles</taxon>
        <taxon>Oomycota</taxon>
        <taxon>Saprolegniomycetes</taxon>
        <taxon>Saprolegniales</taxon>
        <taxon>Saprolegniaceae</taxon>
        <taxon>Saprolegnia</taxon>
    </lineage>
</organism>
<dbReference type="eggNOG" id="KOG1158">
    <property type="taxonomic scope" value="Eukaryota"/>
</dbReference>
<dbReference type="AlphaFoldDB" id="T0QXG2"/>
<comment type="cofactor">
    <cofactor evidence="1">
        <name>FAD</name>
        <dbReference type="ChEBI" id="CHEBI:57692"/>
    </cofactor>
</comment>
<dbReference type="OMA" id="WLYVGAK"/>
<evidence type="ECO:0000313" key="9">
    <source>
        <dbReference type="EMBL" id="EQC39366.1"/>
    </source>
</evidence>
<name>T0QXG2_SAPDV</name>
<evidence type="ECO:0000256" key="6">
    <source>
        <dbReference type="SAM" id="MobiDB-lite"/>
    </source>
</evidence>
<evidence type="ECO:0000313" key="10">
    <source>
        <dbReference type="Proteomes" id="UP000030762"/>
    </source>
</evidence>
<dbReference type="PRINTS" id="PR00371">
    <property type="entry name" value="FPNCR"/>
</dbReference>
<dbReference type="VEuPathDB" id="FungiDB:SDRG_03569"/>
<keyword evidence="2" id="KW-0285">Flavoprotein</keyword>
<proteinExistence type="predicted"/>
<dbReference type="InterPro" id="IPR003097">
    <property type="entry name" value="CysJ-like_FAD-binding"/>
</dbReference>
<evidence type="ECO:0000256" key="5">
    <source>
        <dbReference type="ARBA" id="ARBA00023797"/>
    </source>
</evidence>
<dbReference type="InterPro" id="IPR001709">
    <property type="entry name" value="Flavoprot_Pyr_Nucl_cyt_Rdtase"/>
</dbReference>
<evidence type="ECO:0000256" key="2">
    <source>
        <dbReference type="ARBA" id="ARBA00022630"/>
    </source>
</evidence>
<dbReference type="InterPro" id="IPR039261">
    <property type="entry name" value="FNR_nucleotide-bd"/>
</dbReference>
<feature type="domain" description="Oxidoreductase FAD/NAD(P)-binding" evidence="7">
    <location>
        <begin position="345"/>
        <end position="453"/>
    </location>
</feature>
<dbReference type="GO" id="GO:0050660">
    <property type="term" value="F:flavin adenine dinucleotide binding"/>
    <property type="evidence" value="ECO:0007669"/>
    <property type="project" value="TreeGrafter"/>
</dbReference>
<keyword evidence="10" id="KW-1185">Reference proteome</keyword>
<evidence type="ECO:0000259" key="8">
    <source>
        <dbReference type="Pfam" id="PF00667"/>
    </source>
</evidence>
<dbReference type="GO" id="GO:0003958">
    <property type="term" value="F:NADPH-hemoprotein reductase activity"/>
    <property type="evidence" value="ECO:0007669"/>
    <property type="project" value="UniProtKB-EC"/>
</dbReference>
<dbReference type="GO" id="GO:0005829">
    <property type="term" value="C:cytosol"/>
    <property type="evidence" value="ECO:0007669"/>
    <property type="project" value="TreeGrafter"/>
</dbReference>
<dbReference type="GeneID" id="19944296"/>
<reference evidence="9 10" key="1">
    <citation type="submission" date="2012-04" db="EMBL/GenBank/DDBJ databases">
        <title>The Genome Sequence of Saprolegnia declina VS20.</title>
        <authorList>
            <consortium name="The Broad Institute Genome Sequencing Platform"/>
            <person name="Russ C."/>
            <person name="Nusbaum C."/>
            <person name="Tyler B."/>
            <person name="van West P."/>
            <person name="Dieguez-Uribeondo J."/>
            <person name="de Bruijn I."/>
            <person name="Tripathy S."/>
            <person name="Jiang R."/>
            <person name="Young S.K."/>
            <person name="Zeng Q."/>
            <person name="Gargeya S."/>
            <person name="Fitzgerald M."/>
            <person name="Haas B."/>
            <person name="Abouelleil A."/>
            <person name="Alvarado L."/>
            <person name="Arachchi H.M."/>
            <person name="Berlin A."/>
            <person name="Chapman S.B."/>
            <person name="Goldberg J."/>
            <person name="Griggs A."/>
            <person name="Gujja S."/>
            <person name="Hansen M."/>
            <person name="Howarth C."/>
            <person name="Imamovic A."/>
            <person name="Larimer J."/>
            <person name="McCowen C."/>
            <person name="Montmayeur A."/>
            <person name="Murphy C."/>
            <person name="Neiman D."/>
            <person name="Pearson M."/>
            <person name="Priest M."/>
            <person name="Roberts A."/>
            <person name="Saif S."/>
            <person name="Shea T."/>
            <person name="Sisk P."/>
            <person name="Sykes S."/>
            <person name="Wortman J."/>
            <person name="Nusbaum C."/>
            <person name="Birren B."/>
        </authorList>
    </citation>
    <scope>NUCLEOTIDE SEQUENCE [LARGE SCALE GENOMIC DNA]</scope>
    <source>
        <strain evidence="9 10">VS20</strain>
    </source>
</reference>
<evidence type="ECO:0000256" key="4">
    <source>
        <dbReference type="ARBA" id="ARBA00023002"/>
    </source>
</evidence>
<dbReference type="OrthoDB" id="1688044at2759"/>
<dbReference type="Pfam" id="PF00667">
    <property type="entry name" value="FAD_binding_1"/>
    <property type="match status" value="1"/>
</dbReference>
<dbReference type="Gene3D" id="3.40.50.80">
    <property type="entry name" value="Nucleotide-binding domain of ferredoxin-NADP reductase (FNR) module"/>
    <property type="match status" value="1"/>
</dbReference>
<dbReference type="InterPro" id="IPR001433">
    <property type="entry name" value="OxRdtase_FAD/NAD-bd"/>
</dbReference>
<keyword evidence="3" id="KW-0274">FAD</keyword>
<evidence type="ECO:0000256" key="1">
    <source>
        <dbReference type="ARBA" id="ARBA00001974"/>
    </source>
</evidence>
<dbReference type="EC" id="1.6.2.4" evidence="5"/>
<protein>
    <recommendedName>
        <fullName evidence="5">NADPH--hemoprotein reductase</fullName>
        <ecNumber evidence="5">1.6.2.4</ecNumber>
    </recommendedName>
</protein>
<dbReference type="PANTHER" id="PTHR19384">
    <property type="entry name" value="NITRIC OXIDE SYNTHASE-RELATED"/>
    <property type="match status" value="1"/>
</dbReference>
<dbReference type="InterPro" id="IPR017938">
    <property type="entry name" value="Riboflavin_synthase-like_b-brl"/>
</dbReference>
<evidence type="ECO:0000256" key="3">
    <source>
        <dbReference type="ARBA" id="ARBA00022827"/>
    </source>
</evidence>
<sequence>MLQHLVRATGRRWRRPTLERSAMYSMEAFMEFERELARKRRAEQPPQAPKTLRLQPPVQPQDGDCCNLNCPNCVLLVYQEQLMEYEDSVRWSEMGAQMTLPPPAPVDTVLTIAEISSLPLDVAHRPTDVELLPVRVNTELGASSVRHIEVDICTPYKTADNLVVHMRNAESAVAACAARLCVDLDTVLRVESCANLPPTYLGAWTTVAALLTWAVDLTSPLRPRHLRLLAAYATDAADQAAVLALAQTWANDGDAPNVVDLLSQFPSMALSLEALLAVAPPLLARQYTVASSAEVQPSTVAVAVSLKSRGRCAINLASVSSQIFGYVKRSSFSVLPPSSSPLLCIGTGTGIAPFRAMTQARCHDVTRAWSPILLFQGSQRRDTDWLYHAEFEAATNAGVLRGYYPVFSREPGTAKQYVQDALRAYASLVAKALVEDGATVCVCGSLAMGRDVKHALVACLVDAYGWTDAAAKAFIARLQGDGKYIAEVW</sequence>